<feature type="non-terminal residue" evidence="1">
    <location>
        <position position="1"/>
    </location>
</feature>
<reference evidence="1" key="1">
    <citation type="submission" date="2018-05" db="EMBL/GenBank/DDBJ databases">
        <authorList>
            <person name="Lanie J.A."/>
            <person name="Ng W.-L."/>
            <person name="Kazmierczak K.M."/>
            <person name="Andrzejewski T.M."/>
            <person name="Davidsen T.M."/>
            <person name="Wayne K.J."/>
            <person name="Tettelin H."/>
            <person name="Glass J.I."/>
            <person name="Rusch D."/>
            <person name="Podicherti R."/>
            <person name="Tsui H.-C.T."/>
            <person name="Winkler M.E."/>
        </authorList>
    </citation>
    <scope>NUCLEOTIDE SEQUENCE</scope>
</reference>
<proteinExistence type="predicted"/>
<evidence type="ECO:0000313" key="1">
    <source>
        <dbReference type="EMBL" id="SVD08063.1"/>
    </source>
</evidence>
<feature type="non-terminal residue" evidence="1">
    <location>
        <position position="43"/>
    </location>
</feature>
<gene>
    <name evidence="1" type="ORF">METZ01_LOCUS360917</name>
</gene>
<dbReference type="EMBL" id="UINC01128362">
    <property type="protein sequence ID" value="SVD08063.1"/>
    <property type="molecule type" value="Genomic_DNA"/>
</dbReference>
<sequence>VHIGRWHLHAALFALSSIMLLLGQTDESLAENLQLKLIQLPPG</sequence>
<name>A0A382SDW8_9ZZZZ</name>
<dbReference type="AlphaFoldDB" id="A0A382SDW8"/>
<protein>
    <submittedName>
        <fullName evidence="1">Uncharacterized protein</fullName>
    </submittedName>
</protein>
<organism evidence="1">
    <name type="scientific">marine metagenome</name>
    <dbReference type="NCBI Taxonomy" id="408172"/>
    <lineage>
        <taxon>unclassified sequences</taxon>
        <taxon>metagenomes</taxon>
        <taxon>ecological metagenomes</taxon>
    </lineage>
</organism>
<accession>A0A382SDW8</accession>